<evidence type="ECO:0000313" key="3">
    <source>
        <dbReference type="Proteomes" id="UP000318717"/>
    </source>
</evidence>
<evidence type="ECO:0000256" key="1">
    <source>
        <dbReference type="SAM" id="SignalP"/>
    </source>
</evidence>
<sequence>MKLLLLGAISILAIPFMAMSDESDVLYVEESMFESNARPSGGEVWLDTSKSGERNETLYTARFLSKMTSVCISQLDFSSPQILDRINRKTSFSLVDDQLRGKRPAGLLSITFDIEVKELNLLTHIPASYSVEQHLYNYNMFVDEAQFSFVMKPISEDEVVVDVEASNRVASTIPTWVNNMFQSNVEGKILHFQSALTELCSK</sequence>
<name>A0A4Y3HYM2_9VIBR</name>
<comment type="caution">
    <text evidence="2">The sequence shown here is derived from an EMBL/GenBank/DDBJ whole genome shotgun (WGS) entry which is preliminary data.</text>
</comment>
<dbReference type="EMBL" id="BJLF01000012">
    <property type="protein sequence ID" value="GEA51772.1"/>
    <property type="molecule type" value="Genomic_DNA"/>
</dbReference>
<dbReference type="AlphaFoldDB" id="A0A4Y3HYM2"/>
<keyword evidence="3" id="KW-1185">Reference proteome</keyword>
<protein>
    <recommendedName>
        <fullName evidence="4">START domain-containing protein</fullName>
    </recommendedName>
</protein>
<gene>
    <name evidence="2" type="ORF">VIN01S_25760</name>
</gene>
<feature type="signal peptide" evidence="1">
    <location>
        <begin position="1"/>
        <end position="20"/>
    </location>
</feature>
<dbReference type="Proteomes" id="UP000318717">
    <property type="component" value="Unassembled WGS sequence"/>
</dbReference>
<feature type="chain" id="PRO_5021483579" description="START domain-containing protein" evidence="1">
    <location>
        <begin position="21"/>
        <end position="202"/>
    </location>
</feature>
<reference evidence="2 3" key="1">
    <citation type="submission" date="2019-06" db="EMBL/GenBank/DDBJ databases">
        <title>Whole genome shotgun sequence of Vibrio inusitatus NBRC 102082.</title>
        <authorList>
            <person name="Hosoyama A."/>
            <person name="Uohara A."/>
            <person name="Ohji S."/>
            <person name="Ichikawa N."/>
        </authorList>
    </citation>
    <scope>NUCLEOTIDE SEQUENCE [LARGE SCALE GENOMIC DNA]</scope>
    <source>
        <strain evidence="2 3">NBRC 102082</strain>
    </source>
</reference>
<dbReference type="RefSeq" id="WP_244312327.1">
    <property type="nucleotide sequence ID" value="NZ_BJLF01000012.1"/>
</dbReference>
<evidence type="ECO:0000313" key="2">
    <source>
        <dbReference type="EMBL" id="GEA51772.1"/>
    </source>
</evidence>
<keyword evidence="1" id="KW-0732">Signal</keyword>
<evidence type="ECO:0008006" key="4">
    <source>
        <dbReference type="Google" id="ProtNLM"/>
    </source>
</evidence>
<proteinExistence type="predicted"/>
<organism evidence="2 3">
    <name type="scientific">Vibrio inusitatus NBRC 102082</name>
    <dbReference type="NCBI Taxonomy" id="1219070"/>
    <lineage>
        <taxon>Bacteria</taxon>
        <taxon>Pseudomonadati</taxon>
        <taxon>Pseudomonadota</taxon>
        <taxon>Gammaproteobacteria</taxon>
        <taxon>Vibrionales</taxon>
        <taxon>Vibrionaceae</taxon>
        <taxon>Vibrio</taxon>
    </lineage>
</organism>
<accession>A0A4Y3HYM2</accession>